<protein>
    <recommendedName>
        <fullName evidence="9">Putative ionotropic receptor ligand binding domain-containing protein</fullName>
    </recommendedName>
</protein>
<name>A0A9Q0BKU2_9MUSC</name>
<dbReference type="PANTHER" id="PTHR42643:SF37">
    <property type="entry name" value="IONOTROPIC RECEPTOR 11A-RELATED"/>
    <property type="match status" value="1"/>
</dbReference>
<evidence type="ECO:0000256" key="5">
    <source>
        <dbReference type="ARBA" id="ARBA00023136"/>
    </source>
</evidence>
<sequence length="600" mass="68504">MGAVQPPEPEVMAPLVAAALEILDEQVSPSQITLAVIELTPEDEHRDHVQEELMTTIIKEVGDSMAVRTFQKPPAEVPACYVVFLVNSAQAFNTLSFNFTDMHSTREYNFLILLTRRISSRAKRNQVLRDIASTCVRFHTLNVLLLTQTQCGVVQIYTYCLYNKHCDQSVTLEFVDRYENGSFRQDRWTRSFDRALSSLSGCPLRVSWYPLPPFVSFYGNSSDPAERAEIWRLTGIDGELIKLLAEIFRFRILLGEPCDKCLSPDIKDGCSGCFDQVIHSNSSILIGAMSGSHQHRSQFSFTCSYHQSSLVFIMHMSEQYGAVAQLAVPFCGTVWLALVLSGVLVVLVVWLRKKIAGEESDLPYHALQVLTTLMGNPLEARSLSRSARIRILYAGWLLLVLVLRVVYQGKLFDSFRMPYTKAVPTQISELVRDNYTLISQEYLEYYPHSMTVLTRNGSSDRFDYMQRSAEETRLTTTSLIATMSSYNQKHWSTSRLTHIREHILNYQLVIYLRRHSLLKFAFDRKIKQLFSAGIIGYFVREFDSSLYSDPYEDDYEVTAIPLNAFCGLYLVFALLLSAAVVAFVLELLSLRVNWLRRLFE</sequence>
<evidence type="ECO:0000256" key="2">
    <source>
        <dbReference type="ARBA" id="ARBA00022475"/>
    </source>
</evidence>
<dbReference type="Gene3D" id="3.40.190.10">
    <property type="entry name" value="Periplasmic binding protein-like II"/>
    <property type="match status" value="1"/>
</dbReference>
<dbReference type="Pfam" id="PF24061">
    <property type="entry name" value="LBD_receptor"/>
    <property type="match status" value="1"/>
</dbReference>
<evidence type="ECO:0000256" key="6">
    <source>
        <dbReference type="ARBA" id="ARBA00023170"/>
    </source>
</evidence>
<keyword evidence="3 8" id="KW-0812">Transmembrane</keyword>
<keyword evidence="2" id="KW-1003">Cell membrane</keyword>
<evidence type="ECO:0000259" key="9">
    <source>
        <dbReference type="Pfam" id="PF24061"/>
    </source>
</evidence>
<dbReference type="Gene3D" id="1.10.287.70">
    <property type="match status" value="1"/>
</dbReference>
<comment type="subcellular location">
    <subcellularLocation>
        <location evidence="1">Cell membrane</location>
        <topology evidence="1">Multi-pass membrane protein</topology>
    </subcellularLocation>
</comment>
<keyword evidence="4 8" id="KW-1133">Transmembrane helix</keyword>
<dbReference type="SUPFAM" id="SSF53850">
    <property type="entry name" value="Periplasmic binding protein-like II"/>
    <property type="match status" value="1"/>
</dbReference>
<evidence type="ECO:0000256" key="7">
    <source>
        <dbReference type="ARBA" id="ARBA00023180"/>
    </source>
</evidence>
<keyword evidence="5 8" id="KW-0472">Membrane</keyword>
<evidence type="ECO:0000313" key="10">
    <source>
        <dbReference type="EMBL" id="KAI8035300.1"/>
    </source>
</evidence>
<dbReference type="GO" id="GO:0005886">
    <property type="term" value="C:plasma membrane"/>
    <property type="evidence" value="ECO:0007669"/>
    <property type="project" value="UniProtKB-SubCell"/>
</dbReference>
<feature type="transmembrane region" description="Helical" evidence="8">
    <location>
        <begin position="326"/>
        <end position="351"/>
    </location>
</feature>
<dbReference type="AlphaFoldDB" id="A0A9Q0BKU2"/>
<proteinExistence type="predicted"/>
<comment type="caution">
    <text evidence="10">The sequence shown here is derived from an EMBL/GenBank/DDBJ whole genome shotgun (WGS) entry which is preliminary data.</text>
</comment>
<evidence type="ECO:0000256" key="4">
    <source>
        <dbReference type="ARBA" id="ARBA00022989"/>
    </source>
</evidence>
<evidence type="ECO:0000256" key="8">
    <source>
        <dbReference type="SAM" id="Phobius"/>
    </source>
</evidence>
<evidence type="ECO:0000256" key="1">
    <source>
        <dbReference type="ARBA" id="ARBA00004651"/>
    </source>
</evidence>
<reference evidence="10" key="1">
    <citation type="journal article" date="2023" name="Genome Biol. Evol.">
        <title>Long-read-based Genome Assembly of Drosophila gunungcola Reveals Fewer Chemosensory Genes in Flower-breeding Species.</title>
        <authorList>
            <person name="Negi A."/>
            <person name="Liao B.Y."/>
            <person name="Yeh S.D."/>
        </authorList>
    </citation>
    <scope>NUCLEOTIDE SEQUENCE</scope>
    <source>
        <strain evidence="10">Sukarami</strain>
    </source>
</reference>
<dbReference type="InterPro" id="IPR056198">
    <property type="entry name" value="LBD_receptor"/>
</dbReference>
<organism evidence="10 11">
    <name type="scientific">Drosophila gunungcola</name>
    <name type="common">fruit fly</name>
    <dbReference type="NCBI Taxonomy" id="103775"/>
    <lineage>
        <taxon>Eukaryota</taxon>
        <taxon>Metazoa</taxon>
        <taxon>Ecdysozoa</taxon>
        <taxon>Arthropoda</taxon>
        <taxon>Hexapoda</taxon>
        <taxon>Insecta</taxon>
        <taxon>Pterygota</taxon>
        <taxon>Neoptera</taxon>
        <taxon>Endopterygota</taxon>
        <taxon>Diptera</taxon>
        <taxon>Brachycera</taxon>
        <taxon>Muscomorpha</taxon>
        <taxon>Ephydroidea</taxon>
        <taxon>Drosophilidae</taxon>
        <taxon>Drosophila</taxon>
        <taxon>Sophophora</taxon>
    </lineage>
</organism>
<accession>A0A9Q0BKU2</accession>
<dbReference type="Proteomes" id="UP001059596">
    <property type="component" value="Unassembled WGS sequence"/>
</dbReference>
<dbReference type="EMBL" id="JAMKOV010000040">
    <property type="protein sequence ID" value="KAI8035300.1"/>
    <property type="molecule type" value="Genomic_DNA"/>
</dbReference>
<gene>
    <name evidence="10" type="ORF">M5D96_011958</name>
</gene>
<keyword evidence="7" id="KW-0325">Glycoprotein</keyword>
<dbReference type="InterPro" id="IPR052192">
    <property type="entry name" value="Insect_Ionotropic_Sensory_Rcpt"/>
</dbReference>
<dbReference type="PANTHER" id="PTHR42643">
    <property type="entry name" value="IONOTROPIC RECEPTOR 20A-RELATED"/>
    <property type="match status" value="1"/>
</dbReference>
<feature type="transmembrane region" description="Helical" evidence="8">
    <location>
        <begin position="391"/>
        <end position="407"/>
    </location>
</feature>
<feature type="transmembrane region" description="Helical" evidence="8">
    <location>
        <begin position="567"/>
        <end position="588"/>
    </location>
</feature>
<feature type="domain" description="Putative ionotropic receptor ligand binding" evidence="9">
    <location>
        <begin position="6"/>
        <end position="186"/>
    </location>
</feature>
<keyword evidence="11" id="KW-1185">Reference proteome</keyword>
<evidence type="ECO:0000313" key="11">
    <source>
        <dbReference type="Proteomes" id="UP001059596"/>
    </source>
</evidence>
<keyword evidence="6" id="KW-0675">Receptor</keyword>
<evidence type="ECO:0000256" key="3">
    <source>
        <dbReference type="ARBA" id="ARBA00022692"/>
    </source>
</evidence>